<evidence type="ECO:0000256" key="21">
    <source>
        <dbReference type="ARBA" id="ARBA00056891"/>
    </source>
</evidence>
<keyword evidence="12" id="KW-0325">Glycoprotein</keyword>
<keyword evidence="7 27" id="KW-0812">Transmembrane</keyword>
<evidence type="ECO:0000256" key="14">
    <source>
        <dbReference type="ARBA" id="ARBA00023329"/>
    </source>
</evidence>
<evidence type="ECO:0000256" key="25">
    <source>
        <dbReference type="ARBA" id="ARBA00081925"/>
    </source>
</evidence>
<comment type="function">
    <text evidence="21">Receptor for CM101, a polysaccharide produced by group B Streptococcus with antipathoangiogenic properties.</text>
</comment>
<dbReference type="CDD" id="cd17318">
    <property type="entry name" value="MFS_SLC17"/>
    <property type="match status" value="1"/>
</dbReference>
<comment type="subcellular location">
    <subcellularLocation>
        <location evidence="2">Basolateral cell membrane</location>
        <topology evidence="2">Multi-pass membrane protein</topology>
    </subcellularLocation>
    <subcellularLocation>
        <location evidence="3">Cytoplasmic vesicle</location>
        <location evidence="3">Secretory vesicle membrane</location>
        <topology evidence="3">Multi-pass membrane protein</topology>
    </subcellularLocation>
    <subcellularLocation>
        <location evidence="1">Cytoplasmic vesicle</location>
        <location evidence="1">Secretory vesicle</location>
        <location evidence="1">Synaptic vesicle membrane</location>
    </subcellularLocation>
    <subcellularLocation>
        <location evidence="4">Lysosome membrane</location>
    </subcellularLocation>
</comment>
<dbReference type="FunFam" id="1.20.1250.20:FF:000003">
    <property type="entry name" value="Solute carrier family 17 member 3"/>
    <property type="match status" value="1"/>
</dbReference>
<evidence type="ECO:0000256" key="8">
    <source>
        <dbReference type="ARBA" id="ARBA00022847"/>
    </source>
</evidence>
<sequence length="487" mass="54133">MGSTTVNNDGHQKKSWMFWRRKRHLLTFLAFLGFVKVYLLKVSVGVAVVAMTSPYNTTLDNGTVVEVQDFNWDSKMQGVFLSSYFYGQVSSQLFGGWLGARVGGVRLFGWAMGVTALLTTITPPIACANFYLLLLTRALKGFFEGMAYPCIQEVWARWAPPQERTTMVSIALSGVPIGTVLGLQGSGFIADYLGWPYIFYVTGLMGILWCTVWLMVVKDRPEYDSHISPDELKYIKDSIGIKTADKKIKHPWGKFLTSMPVWAITVGAICENWGHITFITQLPTFMKDVYQFRLAKSGFVTSLPYIVLGIAMQFTGKLADWLQNENILTTTQVRKLFTCGTFFLQGAVLMLSTQFDSVTAVILCLIVLLGVEAFAVTSISSNCLDLAPQHASVIFGLILTLGSTPGILSPLLSGFIVTDGSKEQWRIVFYIATALYLFGGFFCSLFLSGEKQPWAKEEIVAPVEDHKNSNQDNDKHGVRKPNCDHVL</sequence>
<evidence type="ECO:0000256" key="24">
    <source>
        <dbReference type="ARBA" id="ARBA00081195"/>
    </source>
</evidence>
<dbReference type="Pfam" id="PF07690">
    <property type="entry name" value="MFS_1"/>
    <property type="match status" value="1"/>
</dbReference>
<dbReference type="EMBL" id="GEBQ01001768">
    <property type="protein sequence ID" value="JAT38209.1"/>
    <property type="molecule type" value="Transcribed_RNA"/>
</dbReference>
<comment type="catalytic activity">
    <reaction evidence="17">
        <text>N-acetylneuraminate(in) + H(+)(in) = N-acetylneuraminate(out) + H(+)(out)</text>
        <dbReference type="Rhea" id="RHEA:28987"/>
        <dbReference type="ChEBI" id="CHEBI:15378"/>
        <dbReference type="ChEBI" id="CHEBI:35418"/>
    </reaction>
    <physiologicalReaction direction="right-to-left" evidence="17">
        <dbReference type="Rhea" id="RHEA:28989"/>
    </physiologicalReaction>
</comment>
<evidence type="ECO:0000256" key="19">
    <source>
        <dbReference type="ARBA" id="ARBA00051447"/>
    </source>
</evidence>
<dbReference type="AlphaFoldDB" id="A0A1B6MQM7"/>
<dbReference type="InterPro" id="IPR020846">
    <property type="entry name" value="MFS_dom"/>
</dbReference>
<evidence type="ECO:0000256" key="2">
    <source>
        <dbReference type="ARBA" id="ARBA00004554"/>
    </source>
</evidence>
<dbReference type="Gene3D" id="1.20.1250.20">
    <property type="entry name" value="MFS general substrate transporter like domains"/>
    <property type="match status" value="2"/>
</dbReference>
<dbReference type="InterPro" id="IPR036259">
    <property type="entry name" value="MFS_trans_sf"/>
</dbReference>
<evidence type="ECO:0000256" key="16">
    <source>
        <dbReference type="ARBA" id="ARBA00050554"/>
    </source>
</evidence>
<evidence type="ECO:0000256" key="3">
    <source>
        <dbReference type="ARBA" id="ARBA00004638"/>
    </source>
</evidence>
<feature type="transmembrane region" description="Helical" evidence="27">
    <location>
        <begin position="391"/>
        <end position="415"/>
    </location>
</feature>
<dbReference type="GO" id="GO:0015293">
    <property type="term" value="F:symporter activity"/>
    <property type="evidence" value="ECO:0007669"/>
    <property type="project" value="UniProtKB-KW"/>
</dbReference>
<evidence type="ECO:0000313" key="29">
    <source>
        <dbReference type="EMBL" id="JAT38209.1"/>
    </source>
</evidence>
<evidence type="ECO:0000256" key="7">
    <source>
        <dbReference type="ARBA" id="ARBA00022692"/>
    </source>
</evidence>
<proteinExistence type="predicted"/>
<dbReference type="InterPro" id="IPR011701">
    <property type="entry name" value="MFS"/>
</dbReference>
<feature type="transmembrane region" description="Helical" evidence="27">
    <location>
        <begin position="107"/>
        <end position="134"/>
    </location>
</feature>
<feature type="transmembrane region" description="Helical" evidence="27">
    <location>
        <begin position="25"/>
        <end position="51"/>
    </location>
</feature>
<keyword evidence="8" id="KW-0769">Symport</keyword>
<comment type="catalytic activity">
    <reaction evidence="20">
        <text>D-glucuronate(out) + H(+)(out) = D-glucuronate(in) + H(+)(in)</text>
        <dbReference type="Rhea" id="RHEA:72591"/>
        <dbReference type="ChEBI" id="CHEBI:15378"/>
        <dbReference type="ChEBI" id="CHEBI:58720"/>
    </reaction>
    <physiologicalReaction direction="left-to-right" evidence="20">
        <dbReference type="Rhea" id="RHEA:72592"/>
    </physiologicalReaction>
</comment>
<feature type="region of interest" description="Disordered" evidence="26">
    <location>
        <begin position="465"/>
        <end position="487"/>
    </location>
</feature>
<dbReference type="GO" id="GO:0005765">
    <property type="term" value="C:lysosomal membrane"/>
    <property type="evidence" value="ECO:0007669"/>
    <property type="project" value="UniProtKB-SubCell"/>
</dbReference>
<evidence type="ECO:0000256" key="15">
    <source>
        <dbReference type="ARBA" id="ARBA00050101"/>
    </source>
</evidence>
<evidence type="ECO:0000256" key="1">
    <source>
        <dbReference type="ARBA" id="ARBA00004432"/>
    </source>
</evidence>
<keyword evidence="5" id="KW-0813">Transport</keyword>
<dbReference type="GO" id="GO:0030672">
    <property type="term" value="C:synaptic vesicle membrane"/>
    <property type="evidence" value="ECO:0007669"/>
    <property type="project" value="UniProtKB-SubCell"/>
</dbReference>
<accession>A0A1B6MQM7</accession>
<comment type="catalytic activity">
    <reaction evidence="18">
        <text>N-acetyl-L-aspartyl-L-glutamate(out) = N-acetyl-L-aspartyl-L-glutamate(in)</text>
        <dbReference type="Rhea" id="RHEA:72599"/>
        <dbReference type="ChEBI" id="CHEBI:76931"/>
    </reaction>
    <physiologicalReaction direction="left-to-right" evidence="18">
        <dbReference type="Rhea" id="RHEA:72600"/>
    </physiologicalReaction>
</comment>
<keyword evidence="11 27" id="KW-0472">Membrane</keyword>
<feature type="transmembrane region" description="Helical" evidence="27">
    <location>
        <begin position="427"/>
        <end position="447"/>
    </location>
</feature>
<comment type="catalytic activity">
    <reaction evidence="16">
        <text>L-aspartate(out) = L-aspartate(in)</text>
        <dbReference type="Rhea" id="RHEA:66332"/>
        <dbReference type="ChEBI" id="CHEBI:29991"/>
    </reaction>
    <physiologicalReaction direction="left-to-right" evidence="16">
        <dbReference type="Rhea" id="RHEA:66333"/>
    </physiologicalReaction>
</comment>
<evidence type="ECO:0000256" key="9">
    <source>
        <dbReference type="ARBA" id="ARBA00022989"/>
    </source>
</evidence>
<feature type="transmembrane region" description="Helical" evidence="27">
    <location>
        <begin position="294"/>
        <end position="315"/>
    </location>
</feature>
<evidence type="ECO:0000256" key="26">
    <source>
        <dbReference type="SAM" id="MobiDB-lite"/>
    </source>
</evidence>
<feature type="domain" description="Major facilitator superfamily (MFS) profile" evidence="28">
    <location>
        <begin position="25"/>
        <end position="451"/>
    </location>
</feature>
<dbReference type="PANTHER" id="PTHR11662">
    <property type="entry name" value="SOLUTE CARRIER FAMILY 17"/>
    <property type="match status" value="1"/>
</dbReference>
<evidence type="ECO:0000256" key="17">
    <source>
        <dbReference type="ARBA" id="ARBA00050625"/>
    </source>
</evidence>
<evidence type="ECO:0000256" key="10">
    <source>
        <dbReference type="ARBA" id="ARBA00023018"/>
    </source>
</evidence>
<evidence type="ECO:0000256" key="11">
    <source>
        <dbReference type="ARBA" id="ARBA00023136"/>
    </source>
</evidence>
<evidence type="ECO:0000256" key="22">
    <source>
        <dbReference type="ARBA" id="ARBA00069713"/>
    </source>
</evidence>
<keyword evidence="13" id="KW-0458">Lysosome</keyword>
<comment type="catalytic activity">
    <reaction evidence="19">
        <text>L-glutamate(out) = L-glutamate(in)</text>
        <dbReference type="Rhea" id="RHEA:66336"/>
        <dbReference type="ChEBI" id="CHEBI:29985"/>
    </reaction>
    <physiologicalReaction direction="left-to-right" evidence="19">
        <dbReference type="Rhea" id="RHEA:66337"/>
    </physiologicalReaction>
</comment>
<comment type="catalytic activity">
    <reaction evidence="15">
        <text>2 nitrate(out) + H(+)(out) = 2 nitrate(in) + H(+)(in)</text>
        <dbReference type="Rhea" id="RHEA:71539"/>
        <dbReference type="ChEBI" id="CHEBI:15378"/>
        <dbReference type="ChEBI" id="CHEBI:17632"/>
    </reaction>
    <physiologicalReaction direction="left-to-right" evidence="15">
        <dbReference type="Rhea" id="RHEA:71540"/>
    </physiologicalReaction>
</comment>
<dbReference type="PROSITE" id="PS50850">
    <property type="entry name" value="MFS"/>
    <property type="match status" value="1"/>
</dbReference>
<dbReference type="GO" id="GO:0006820">
    <property type="term" value="P:monoatomic anion transport"/>
    <property type="evidence" value="ECO:0007669"/>
    <property type="project" value="TreeGrafter"/>
</dbReference>
<evidence type="ECO:0000256" key="13">
    <source>
        <dbReference type="ARBA" id="ARBA00023228"/>
    </source>
</evidence>
<dbReference type="InterPro" id="IPR050382">
    <property type="entry name" value="MFS_Na/Anion_cotransporter"/>
</dbReference>
<dbReference type="SUPFAM" id="SSF103473">
    <property type="entry name" value="MFS general substrate transporter"/>
    <property type="match status" value="1"/>
</dbReference>
<reference evidence="29" key="1">
    <citation type="submission" date="2015-11" db="EMBL/GenBank/DDBJ databases">
        <title>De novo transcriptome assembly of four potential Pierce s Disease insect vectors from Arizona vineyards.</title>
        <authorList>
            <person name="Tassone E.E."/>
        </authorList>
    </citation>
    <scope>NUCLEOTIDE SEQUENCE</scope>
</reference>
<feature type="transmembrane region" description="Helical" evidence="27">
    <location>
        <begin position="358"/>
        <end position="379"/>
    </location>
</feature>
<dbReference type="FunFam" id="1.20.1250.20:FF:000067">
    <property type="entry name" value="sialin isoform X2"/>
    <property type="match status" value="1"/>
</dbReference>
<dbReference type="GO" id="GO:0046942">
    <property type="term" value="P:carboxylic acid transport"/>
    <property type="evidence" value="ECO:0007669"/>
    <property type="project" value="UniProtKB-ARBA"/>
</dbReference>
<keyword evidence="6" id="KW-1003">Cell membrane</keyword>
<evidence type="ECO:0000256" key="4">
    <source>
        <dbReference type="ARBA" id="ARBA00004656"/>
    </source>
</evidence>
<organism evidence="29">
    <name type="scientific">Graphocephala atropunctata</name>
    <dbReference type="NCBI Taxonomy" id="36148"/>
    <lineage>
        <taxon>Eukaryota</taxon>
        <taxon>Metazoa</taxon>
        <taxon>Ecdysozoa</taxon>
        <taxon>Arthropoda</taxon>
        <taxon>Hexapoda</taxon>
        <taxon>Insecta</taxon>
        <taxon>Pterygota</taxon>
        <taxon>Neoptera</taxon>
        <taxon>Paraneoptera</taxon>
        <taxon>Hemiptera</taxon>
        <taxon>Auchenorrhyncha</taxon>
        <taxon>Membracoidea</taxon>
        <taxon>Cicadellidae</taxon>
        <taxon>Cicadellinae</taxon>
        <taxon>Cicadellini</taxon>
        <taxon>Graphocephala</taxon>
    </lineage>
</organism>
<evidence type="ECO:0000259" key="28">
    <source>
        <dbReference type="PROSITE" id="PS50850"/>
    </source>
</evidence>
<keyword evidence="9 27" id="KW-1133">Transmembrane helix</keyword>
<keyword evidence="14" id="KW-0968">Cytoplasmic vesicle</keyword>
<protein>
    <recommendedName>
        <fullName evidence="22">Sialin</fullName>
    </recommendedName>
    <alternativeName>
        <fullName evidence="25">H(+)/nitrate cotransporter</fullName>
    </alternativeName>
    <alternativeName>
        <fullName evidence="23">H(+)/sialic acid cotransporter</fullName>
    </alternativeName>
    <alternativeName>
        <fullName evidence="24">Vesicular excitatory amino acid transporter</fullName>
    </alternativeName>
</protein>
<evidence type="ECO:0000256" key="12">
    <source>
        <dbReference type="ARBA" id="ARBA00023180"/>
    </source>
</evidence>
<evidence type="ECO:0000256" key="20">
    <source>
        <dbReference type="ARBA" id="ARBA00051612"/>
    </source>
</evidence>
<dbReference type="PANTHER" id="PTHR11662:SF455">
    <property type="entry name" value="GH23975P"/>
    <property type="match status" value="1"/>
</dbReference>
<gene>
    <name evidence="29" type="ORF">g.24985</name>
</gene>
<evidence type="ECO:0000256" key="6">
    <source>
        <dbReference type="ARBA" id="ARBA00022475"/>
    </source>
</evidence>
<feature type="transmembrane region" description="Helical" evidence="27">
    <location>
        <begin position="167"/>
        <end position="185"/>
    </location>
</feature>
<evidence type="ECO:0000256" key="23">
    <source>
        <dbReference type="ARBA" id="ARBA00080244"/>
    </source>
</evidence>
<feature type="transmembrane region" description="Helical" evidence="27">
    <location>
        <begin position="197"/>
        <end position="217"/>
    </location>
</feature>
<evidence type="ECO:0000256" key="18">
    <source>
        <dbReference type="ARBA" id="ARBA00051403"/>
    </source>
</evidence>
<dbReference type="GO" id="GO:0016323">
    <property type="term" value="C:basolateral plasma membrane"/>
    <property type="evidence" value="ECO:0007669"/>
    <property type="project" value="UniProtKB-SubCell"/>
</dbReference>
<keyword evidence="10" id="KW-0770">Synapse</keyword>
<evidence type="ECO:0000256" key="27">
    <source>
        <dbReference type="SAM" id="Phobius"/>
    </source>
</evidence>
<evidence type="ECO:0000256" key="5">
    <source>
        <dbReference type="ARBA" id="ARBA00022448"/>
    </source>
</evidence>
<name>A0A1B6MQM7_9HEMI</name>